<keyword evidence="1" id="KW-0732">Signal</keyword>
<accession>A0AAF3FR83</accession>
<feature type="chain" id="PRO_5042080085" evidence="1">
    <location>
        <begin position="20"/>
        <end position="160"/>
    </location>
</feature>
<organism evidence="2 3">
    <name type="scientific">Mesorhabditis belari</name>
    <dbReference type="NCBI Taxonomy" id="2138241"/>
    <lineage>
        <taxon>Eukaryota</taxon>
        <taxon>Metazoa</taxon>
        <taxon>Ecdysozoa</taxon>
        <taxon>Nematoda</taxon>
        <taxon>Chromadorea</taxon>
        <taxon>Rhabditida</taxon>
        <taxon>Rhabditina</taxon>
        <taxon>Rhabditomorpha</taxon>
        <taxon>Rhabditoidea</taxon>
        <taxon>Rhabditidae</taxon>
        <taxon>Mesorhabditinae</taxon>
        <taxon>Mesorhabditis</taxon>
    </lineage>
</organism>
<sequence>MRPILLILALVLLPTIETAKKRPKFPHKGFGVEYCLIPKAGSVVTRAILCDVLKEYKNVTYTPKLGAITCDANHDYPNGWPKWVRSRKNIIFAVVRDPLERFVSTYEFLCKFAKMCATKVKNIHQFASWVHRLQTLDFAGRRPRSRNLDEIVWHSWPQTK</sequence>
<protein>
    <submittedName>
        <fullName evidence="3">Uncharacterized protein</fullName>
    </submittedName>
</protein>
<dbReference type="AlphaFoldDB" id="A0AAF3FR83"/>
<feature type="signal peptide" evidence="1">
    <location>
        <begin position="1"/>
        <end position="19"/>
    </location>
</feature>
<dbReference type="WBParaSite" id="MBELARI_LOCUS9713">
    <property type="protein sequence ID" value="MBELARI_LOCUS9713"/>
    <property type="gene ID" value="MBELARI_LOCUS9713"/>
</dbReference>
<proteinExistence type="predicted"/>
<name>A0AAF3FR83_9BILA</name>
<dbReference type="Pfam" id="PF03567">
    <property type="entry name" value="Sulfotransfer_2"/>
    <property type="match status" value="1"/>
</dbReference>
<dbReference type="GO" id="GO:0016020">
    <property type="term" value="C:membrane"/>
    <property type="evidence" value="ECO:0007669"/>
    <property type="project" value="InterPro"/>
</dbReference>
<evidence type="ECO:0000256" key="1">
    <source>
        <dbReference type="SAM" id="SignalP"/>
    </source>
</evidence>
<dbReference type="Gene3D" id="3.40.50.300">
    <property type="entry name" value="P-loop containing nucleotide triphosphate hydrolases"/>
    <property type="match status" value="1"/>
</dbReference>
<dbReference type="GO" id="GO:0008146">
    <property type="term" value="F:sulfotransferase activity"/>
    <property type="evidence" value="ECO:0007669"/>
    <property type="project" value="InterPro"/>
</dbReference>
<dbReference type="Proteomes" id="UP000887575">
    <property type="component" value="Unassembled WGS sequence"/>
</dbReference>
<dbReference type="InterPro" id="IPR005331">
    <property type="entry name" value="Sulfotransferase"/>
</dbReference>
<dbReference type="InterPro" id="IPR027417">
    <property type="entry name" value="P-loop_NTPase"/>
</dbReference>
<keyword evidence="2" id="KW-1185">Reference proteome</keyword>
<evidence type="ECO:0000313" key="2">
    <source>
        <dbReference type="Proteomes" id="UP000887575"/>
    </source>
</evidence>
<reference evidence="3" key="1">
    <citation type="submission" date="2024-02" db="UniProtKB">
        <authorList>
            <consortium name="WormBaseParasite"/>
        </authorList>
    </citation>
    <scope>IDENTIFICATION</scope>
</reference>
<evidence type="ECO:0000313" key="3">
    <source>
        <dbReference type="WBParaSite" id="MBELARI_LOCUS9713"/>
    </source>
</evidence>